<dbReference type="SUPFAM" id="SSF53448">
    <property type="entry name" value="Nucleotide-diphospho-sugar transferases"/>
    <property type="match status" value="1"/>
</dbReference>
<evidence type="ECO:0000313" key="10">
    <source>
        <dbReference type="Proteomes" id="UP000660381"/>
    </source>
</evidence>
<feature type="transmembrane region" description="Helical" evidence="7">
    <location>
        <begin position="268"/>
        <end position="293"/>
    </location>
</feature>
<evidence type="ECO:0000256" key="4">
    <source>
        <dbReference type="ARBA" id="ARBA00022692"/>
    </source>
</evidence>
<keyword evidence="10" id="KW-1185">Reference proteome</keyword>
<evidence type="ECO:0000256" key="2">
    <source>
        <dbReference type="ARBA" id="ARBA00022676"/>
    </source>
</evidence>
<dbReference type="InterPro" id="IPR050256">
    <property type="entry name" value="Glycosyltransferase_2"/>
</dbReference>
<feature type="transmembrane region" description="Helical" evidence="7">
    <location>
        <begin position="235"/>
        <end position="256"/>
    </location>
</feature>
<name>A0ABR8J4Z4_9NOST</name>
<accession>A0ABR8J4Z4</accession>
<reference evidence="9 10" key="1">
    <citation type="journal article" date="2020" name="ISME J.">
        <title>Comparative genomics reveals insights into cyanobacterial evolution and habitat adaptation.</title>
        <authorList>
            <person name="Chen M.Y."/>
            <person name="Teng W.K."/>
            <person name="Zhao L."/>
            <person name="Hu C.X."/>
            <person name="Zhou Y.K."/>
            <person name="Han B.P."/>
            <person name="Song L.R."/>
            <person name="Shu W.S."/>
        </authorList>
    </citation>
    <scope>NUCLEOTIDE SEQUENCE [LARGE SCALE GENOMIC DNA]</scope>
    <source>
        <strain evidence="9 10">FACHB-362</strain>
    </source>
</reference>
<dbReference type="CDD" id="cd04187">
    <property type="entry name" value="DPM1_like_bac"/>
    <property type="match status" value="1"/>
</dbReference>
<dbReference type="PANTHER" id="PTHR48090:SF1">
    <property type="entry name" value="PROPHAGE BACTOPRENOL GLUCOSYL TRANSFERASE HOMOLOG"/>
    <property type="match status" value="1"/>
</dbReference>
<dbReference type="PANTHER" id="PTHR48090">
    <property type="entry name" value="UNDECAPRENYL-PHOSPHATE 4-DEOXY-4-FORMAMIDO-L-ARABINOSE TRANSFERASE-RELATED"/>
    <property type="match status" value="1"/>
</dbReference>
<comment type="caution">
    <text evidence="9">The sequence shown here is derived from an EMBL/GenBank/DDBJ whole genome shotgun (WGS) entry which is preliminary data.</text>
</comment>
<sequence>MPKPPNEVELSIIIPMFNEEANIDYLFERLMSVLDPMHTSYEIVCINDGSRDNTLQCLIAHHQKNPTIKVIDLSRNFGKEVALTAGIDYAKGEGIIPIDADLQDPPELIQELVSKWQEGYDVVYATRRTRQGESWLKKFTANAFYRVISGISQVPIPPDTGDFRLIDRQVVDSLKQMPERTRFMKGLFAWVGYRQTSIYFDRPQRYKGNTKWNYWKLWNFAIDGIASFSVAPLKVWSYVGLTISLLAFVYAAFLFLRTLILGIDVPGYASLMVALLFMGGMQLVTLGVLGEYIGRIYEEVKGRPLYLVRNCYGFLPNPASTNQVSETDMENSIINNSHY</sequence>
<proteinExistence type="predicted"/>
<dbReference type="RefSeq" id="WP_190907263.1">
    <property type="nucleotide sequence ID" value="NZ_JACJTQ010000020.1"/>
</dbReference>
<keyword evidence="6 7" id="KW-0472">Membrane</keyword>
<keyword evidence="4 7" id="KW-0812">Transmembrane</keyword>
<evidence type="ECO:0000313" key="9">
    <source>
        <dbReference type="EMBL" id="MBD2692939.1"/>
    </source>
</evidence>
<dbReference type="Proteomes" id="UP000660381">
    <property type="component" value="Unassembled WGS sequence"/>
</dbReference>
<evidence type="ECO:0000256" key="1">
    <source>
        <dbReference type="ARBA" id="ARBA00004141"/>
    </source>
</evidence>
<dbReference type="InterPro" id="IPR001173">
    <property type="entry name" value="Glyco_trans_2-like"/>
</dbReference>
<dbReference type="Pfam" id="PF00535">
    <property type="entry name" value="Glycos_transf_2"/>
    <property type="match status" value="1"/>
</dbReference>
<organism evidence="9 10">
    <name type="scientific">Anabaena catenula FACHB-362</name>
    <dbReference type="NCBI Taxonomy" id="2692877"/>
    <lineage>
        <taxon>Bacteria</taxon>
        <taxon>Bacillati</taxon>
        <taxon>Cyanobacteriota</taxon>
        <taxon>Cyanophyceae</taxon>
        <taxon>Nostocales</taxon>
        <taxon>Nostocaceae</taxon>
        <taxon>Anabaena</taxon>
    </lineage>
</organism>
<evidence type="ECO:0000256" key="7">
    <source>
        <dbReference type="SAM" id="Phobius"/>
    </source>
</evidence>
<evidence type="ECO:0000259" key="8">
    <source>
        <dbReference type="Pfam" id="PF00535"/>
    </source>
</evidence>
<keyword evidence="5 7" id="KW-1133">Transmembrane helix</keyword>
<evidence type="ECO:0000256" key="3">
    <source>
        <dbReference type="ARBA" id="ARBA00022679"/>
    </source>
</evidence>
<dbReference type="Gene3D" id="3.90.550.10">
    <property type="entry name" value="Spore Coat Polysaccharide Biosynthesis Protein SpsA, Chain A"/>
    <property type="match status" value="1"/>
</dbReference>
<feature type="domain" description="Glycosyltransferase 2-like" evidence="8">
    <location>
        <begin position="11"/>
        <end position="172"/>
    </location>
</feature>
<dbReference type="EMBL" id="JACJTQ010000020">
    <property type="protein sequence ID" value="MBD2692939.1"/>
    <property type="molecule type" value="Genomic_DNA"/>
</dbReference>
<keyword evidence="2" id="KW-0328">Glycosyltransferase</keyword>
<gene>
    <name evidence="9" type="ORF">H6G68_14455</name>
</gene>
<evidence type="ECO:0000256" key="6">
    <source>
        <dbReference type="ARBA" id="ARBA00023136"/>
    </source>
</evidence>
<protein>
    <submittedName>
        <fullName evidence="9">Glycosyltransferase family 2 protein</fullName>
    </submittedName>
</protein>
<dbReference type="InterPro" id="IPR029044">
    <property type="entry name" value="Nucleotide-diphossugar_trans"/>
</dbReference>
<keyword evidence="3" id="KW-0808">Transferase</keyword>
<evidence type="ECO:0000256" key="5">
    <source>
        <dbReference type="ARBA" id="ARBA00022989"/>
    </source>
</evidence>
<comment type="subcellular location">
    <subcellularLocation>
        <location evidence="1">Membrane</location>
        <topology evidence="1">Multi-pass membrane protein</topology>
    </subcellularLocation>
</comment>